<dbReference type="InterPro" id="IPR006037">
    <property type="entry name" value="RCK_C"/>
</dbReference>
<name>A0ABV6KSG8_9BACI</name>
<evidence type="ECO:0000313" key="2">
    <source>
        <dbReference type="EMBL" id="MFC0476272.1"/>
    </source>
</evidence>
<feature type="domain" description="RCK C-terminal" evidence="1">
    <location>
        <begin position="1"/>
        <end position="45"/>
    </location>
</feature>
<dbReference type="PROSITE" id="PS51202">
    <property type="entry name" value="RCK_C"/>
    <property type="match status" value="1"/>
</dbReference>
<accession>A0ABV6KSG8</accession>
<keyword evidence="3" id="KW-1185">Reference proteome</keyword>
<dbReference type="InterPro" id="IPR036721">
    <property type="entry name" value="RCK_C_sf"/>
</dbReference>
<sequence>MKQIAVQRDDNVIVAPLAEEILQKGDVLIVIGHNADLNRFEEKGV</sequence>
<dbReference type="SUPFAM" id="SSF116726">
    <property type="entry name" value="TrkA C-terminal domain-like"/>
    <property type="match status" value="1"/>
</dbReference>
<comment type="caution">
    <text evidence="2">The sequence shown here is derived from an EMBL/GenBank/DDBJ whole genome shotgun (WGS) entry which is preliminary data.</text>
</comment>
<organism evidence="2 3">
    <name type="scientific">Robertmurraya beringensis</name>
    <dbReference type="NCBI Taxonomy" id="641660"/>
    <lineage>
        <taxon>Bacteria</taxon>
        <taxon>Bacillati</taxon>
        <taxon>Bacillota</taxon>
        <taxon>Bacilli</taxon>
        <taxon>Bacillales</taxon>
        <taxon>Bacillaceae</taxon>
        <taxon>Robertmurraya</taxon>
    </lineage>
</organism>
<protein>
    <submittedName>
        <fullName evidence="2">TrkA C-terminal domain-containing protein</fullName>
    </submittedName>
</protein>
<dbReference type="Proteomes" id="UP001589738">
    <property type="component" value="Unassembled WGS sequence"/>
</dbReference>
<dbReference type="EMBL" id="JBHLUU010000098">
    <property type="protein sequence ID" value="MFC0476272.1"/>
    <property type="molecule type" value="Genomic_DNA"/>
</dbReference>
<gene>
    <name evidence="2" type="ORF">ACFFHF_13625</name>
</gene>
<evidence type="ECO:0000259" key="1">
    <source>
        <dbReference type="PROSITE" id="PS51202"/>
    </source>
</evidence>
<dbReference type="Pfam" id="PF02080">
    <property type="entry name" value="TrkA_C"/>
    <property type="match status" value="1"/>
</dbReference>
<proteinExistence type="predicted"/>
<reference evidence="2 3" key="1">
    <citation type="submission" date="2024-09" db="EMBL/GenBank/DDBJ databases">
        <authorList>
            <person name="Sun Q."/>
            <person name="Mori K."/>
        </authorList>
    </citation>
    <scope>NUCLEOTIDE SEQUENCE [LARGE SCALE GENOMIC DNA]</scope>
    <source>
        <strain evidence="2 3">CGMCC 1.9126</strain>
    </source>
</reference>
<dbReference type="Gene3D" id="3.30.70.1450">
    <property type="entry name" value="Regulator of K+ conductance, C-terminal domain"/>
    <property type="match status" value="1"/>
</dbReference>
<dbReference type="RefSeq" id="WP_160549410.1">
    <property type="nucleotide sequence ID" value="NZ_JBHLUU010000098.1"/>
</dbReference>
<evidence type="ECO:0000313" key="3">
    <source>
        <dbReference type="Proteomes" id="UP001589738"/>
    </source>
</evidence>